<evidence type="ECO:0000256" key="4">
    <source>
        <dbReference type="ARBA" id="ARBA00023002"/>
    </source>
</evidence>
<dbReference type="GO" id="GO:0004784">
    <property type="term" value="F:superoxide dismutase activity"/>
    <property type="evidence" value="ECO:0007669"/>
    <property type="project" value="UniProtKB-EC"/>
</dbReference>
<dbReference type="RefSeq" id="WP_085934727.1">
    <property type="nucleotide sequence ID" value="NZ_FUWJ01000002.1"/>
</dbReference>
<feature type="binding site" evidence="5">
    <location>
        <position position="190"/>
    </location>
    <ligand>
        <name>Mn(2+)</name>
        <dbReference type="ChEBI" id="CHEBI:29035"/>
    </ligand>
</feature>
<dbReference type="Gene3D" id="3.55.40.20">
    <property type="entry name" value="Iron/manganese superoxide dismutase, C-terminal domain"/>
    <property type="match status" value="1"/>
</dbReference>
<evidence type="ECO:0000256" key="2">
    <source>
        <dbReference type="ARBA" id="ARBA00012682"/>
    </source>
</evidence>
<feature type="binding site" evidence="5">
    <location>
        <position position="56"/>
    </location>
    <ligand>
        <name>Mn(2+)</name>
        <dbReference type="ChEBI" id="CHEBI:29035"/>
    </ligand>
</feature>
<evidence type="ECO:0000259" key="8">
    <source>
        <dbReference type="Pfam" id="PF00081"/>
    </source>
</evidence>
<evidence type="ECO:0000259" key="9">
    <source>
        <dbReference type="Pfam" id="PF02777"/>
    </source>
</evidence>
<dbReference type="PIRSF" id="PIRSF000349">
    <property type="entry name" value="SODismutase"/>
    <property type="match status" value="1"/>
</dbReference>
<dbReference type="InterPro" id="IPR019833">
    <property type="entry name" value="Mn/Fe_SOD_BS"/>
</dbReference>
<dbReference type="SUPFAM" id="SSF54719">
    <property type="entry name" value="Fe,Mn superoxide dismutase (SOD), C-terminal domain"/>
    <property type="match status" value="1"/>
</dbReference>
<dbReference type="PRINTS" id="PR01703">
    <property type="entry name" value="MNSODISMTASE"/>
</dbReference>
<organism evidence="10 11">
    <name type="scientific">Enhydrobacter aerosaccus</name>
    <dbReference type="NCBI Taxonomy" id="225324"/>
    <lineage>
        <taxon>Bacteria</taxon>
        <taxon>Pseudomonadati</taxon>
        <taxon>Pseudomonadota</taxon>
        <taxon>Alphaproteobacteria</taxon>
        <taxon>Hyphomicrobiales</taxon>
        <taxon>Enhydrobacter</taxon>
    </lineage>
</organism>
<dbReference type="Pfam" id="PF00081">
    <property type="entry name" value="Sod_Fe_N"/>
    <property type="match status" value="1"/>
</dbReference>
<keyword evidence="7" id="KW-0732">Signal</keyword>
<dbReference type="PANTHER" id="PTHR42769:SF3">
    <property type="entry name" value="SUPEROXIDE DISMUTASE [FE] 2, CHLOROPLASTIC"/>
    <property type="match status" value="1"/>
</dbReference>
<sequence length="227" mass="25043">MSGLSRRSLLRSGVVAAVLAPVAMRSASAAALTQPPLPFADTALAPTISAQTVQFHYGKHHAAYYANLNRMIPNTPYADLPLEQIVVKTGSDPTQKALFNQAGQAWNHDFYWQVLKPGSGSQPSGKLAQALERDFGGFVKFKEAYAQRANAVFGSGWAWLIEDGGKLALMETSNADTPIAHGKRPLAVIDVWEHAYYLDYQNRRPDHVKAVLDNLMNWDFVRDRMTS</sequence>
<dbReference type="EC" id="1.15.1.1" evidence="2 6"/>
<dbReference type="SUPFAM" id="SSF46609">
    <property type="entry name" value="Fe,Mn superoxide dismutase (SOD), N-terminal domain"/>
    <property type="match status" value="1"/>
</dbReference>
<comment type="function">
    <text evidence="6">Destroys radicals which are normally produced within the cells and which are toxic to biological systems.</text>
</comment>
<dbReference type="InterPro" id="IPR001189">
    <property type="entry name" value="Mn/Fe_SOD"/>
</dbReference>
<dbReference type="InterPro" id="IPR036324">
    <property type="entry name" value="Mn/Fe_SOD_N_sf"/>
</dbReference>
<feature type="signal peptide" evidence="7">
    <location>
        <begin position="1"/>
        <end position="29"/>
    </location>
</feature>
<gene>
    <name evidence="10" type="ORF">SAMN02745126_02312</name>
</gene>
<evidence type="ECO:0000256" key="7">
    <source>
        <dbReference type="SAM" id="SignalP"/>
    </source>
</evidence>
<evidence type="ECO:0000256" key="5">
    <source>
        <dbReference type="PIRSR" id="PIRSR000349-1"/>
    </source>
</evidence>
<dbReference type="InterPro" id="IPR019831">
    <property type="entry name" value="Mn/Fe_SOD_N"/>
</dbReference>
<protein>
    <recommendedName>
        <fullName evidence="2 6">Superoxide dismutase</fullName>
        <ecNumber evidence="2 6">1.15.1.1</ecNumber>
    </recommendedName>
</protein>
<evidence type="ECO:0000313" key="11">
    <source>
        <dbReference type="Proteomes" id="UP000190092"/>
    </source>
</evidence>
<dbReference type="Pfam" id="PF02777">
    <property type="entry name" value="Sod_Fe_C"/>
    <property type="match status" value="1"/>
</dbReference>
<evidence type="ECO:0000256" key="6">
    <source>
        <dbReference type="RuleBase" id="RU000414"/>
    </source>
</evidence>
<feature type="domain" description="Manganese/iron superoxide dismutase N-terminal" evidence="8">
    <location>
        <begin position="35"/>
        <end position="115"/>
    </location>
</feature>
<evidence type="ECO:0000313" key="10">
    <source>
        <dbReference type="EMBL" id="SJZ79315.1"/>
    </source>
</evidence>
<dbReference type="GO" id="GO:0046872">
    <property type="term" value="F:metal ion binding"/>
    <property type="evidence" value="ECO:0007669"/>
    <property type="project" value="UniProtKB-KW"/>
</dbReference>
<feature type="binding site" evidence="5">
    <location>
        <position position="194"/>
    </location>
    <ligand>
        <name>Mn(2+)</name>
        <dbReference type="ChEBI" id="CHEBI:29035"/>
    </ligand>
</feature>
<keyword evidence="3 5" id="KW-0479">Metal-binding</keyword>
<feature type="chain" id="PRO_5012775220" description="Superoxide dismutase" evidence="7">
    <location>
        <begin position="30"/>
        <end position="227"/>
    </location>
</feature>
<evidence type="ECO:0000256" key="1">
    <source>
        <dbReference type="ARBA" id="ARBA00008714"/>
    </source>
</evidence>
<name>A0A1T4NJM1_9HYPH</name>
<dbReference type="PROSITE" id="PS51318">
    <property type="entry name" value="TAT"/>
    <property type="match status" value="1"/>
</dbReference>
<keyword evidence="4 6" id="KW-0560">Oxidoreductase</keyword>
<comment type="similarity">
    <text evidence="1 6">Belongs to the iron/manganese superoxide dismutase family.</text>
</comment>
<dbReference type="InterPro" id="IPR036314">
    <property type="entry name" value="SOD_C_sf"/>
</dbReference>
<dbReference type="PROSITE" id="PS00088">
    <property type="entry name" value="SOD_MN"/>
    <property type="match status" value="1"/>
</dbReference>
<keyword evidence="11" id="KW-1185">Reference proteome</keyword>
<dbReference type="InterPro" id="IPR019832">
    <property type="entry name" value="Mn/Fe_SOD_C"/>
</dbReference>
<feature type="binding site" evidence="5">
    <location>
        <position position="108"/>
    </location>
    <ligand>
        <name>Mn(2+)</name>
        <dbReference type="ChEBI" id="CHEBI:29035"/>
    </ligand>
</feature>
<dbReference type="InterPro" id="IPR006311">
    <property type="entry name" value="TAT_signal"/>
</dbReference>
<dbReference type="Gene3D" id="1.10.287.990">
    <property type="entry name" value="Fe,Mn superoxide dismutase (SOD) domain"/>
    <property type="match status" value="1"/>
</dbReference>
<proteinExistence type="inferred from homology"/>
<dbReference type="EMBL" id="FUWJ01000002">
    <property type="protein sequence ID" value="SJZ79315.1"/>
    <property type="molecule type" value="Genomic_DNA"/>
</dbReference>
<comment type="catalytic activity">
    <reaction evidence="6">
        <text>2 superoxide + 2 H(+) = H2O2 + O2</text>
        <dbReference type="Rhea" id="RHEA:20696"/>
        <dbReference type="ChEBI" id="CHEBI:15378"/>
        <dbReference type="ChEBI" id="CHEBI:15379"/>
        <dbReference type="ChEBI" id="CHEBI:16240"/>
        <dbReference type="ChEBI" id="CHEBI:18421"/>
        <dbReference type="EC" id="1.15.1.1"/>
    </reaction>
</comment>
<feature type="domain" description="Manganese/iron superoxide dismutase C-terminal" evidence="9">
    <location>
        <begin position="123"/>
        <end position="224"/>
    </location>
</feature>
<accession>A0A1T4NJM1</accession>
<dbReference type="STRING" id="225324.SAMN02745126_02312"/>
<dbReference type="AlphaFoldDB" id="A0A1T4NJM1"/>
<dbReference type="OrthoDB" id="9803125at2"/>
<dbReference type="PANTHER" id="PTHR42769">
    <property type="entry name" value="SUPEROXIDE DISMUTASE"/>
    <property type="match status" value="1"/>
</dbReference>
<dbReference type="Proteomes" id="UP000190092">
    <property type="component" value="Unassembled WGS sequence"/>
</dbReference>
<evidence type="ECO:0000256" key="3">
    <source>
        <dbReference type="ARBA" id="ARBA00022723"/>
    </source>
</evidence>
<reference evidence="11" key="1">
    <citation type="submission" date="2017-02" db="EMBL/GenBank/DDBJ databases">
        <authorList>
            <person name="Varghese N."/>
            <person name="Submissions S."/>
        </authorList>
    </citation>
    <scope>NUCLEOTIDE SEQUENCE [LARGE SCALE GENOMIC DNA]</scope>
    <source>
        <strain evidence="11">ATCC 27094</strain>
    </source>
</reference>